<evidence type="ECO:0000259" key="4">
    <source>
        <dbReference type="PROSITE" id="PS01124"/>
    </source>
</evidence>
<dbReference type="InterPro" id="IPR009057">
    <property type="entry name" value="Homeodomain-like_sf"/>
</dbReference>
<keyword evidence="2" id="KW-0238">DNA-binding</keyword>
<dbReference type="InterPro" id="IPR018060">
    <property type="entry name" value="HTH_AraC"/>
</dbReference>
<dbReference type="Proteomes" id="UP001242480">
    <property type="component" value="Unassembled WGS sequence"/>
</dbReference>
<keyword evidence="1" id="KW-0805">Transcription regulation</keyword>
<feature type="domain" description="HTH araC/xylS-type" evidence="4">
    <location>
        <begin position="160"/>
        <end position="257"/>
    </location>
</feature>
<dbReference type="PROSITE" id="PS01124">
    <property type="entry name" value="HTH_ARAC_FAMILY_2"/>
    <property type="match status" value="1"/>
</dbReference>
<comment type="caution">
    <text evidence="5">The sequence shown here is derived from an EMBL/GenBank/DDBJ whole genome shotgun (WGS) entry which is preliminary data.</text>
</comment>
<dbReference type="RefSeq" id="WP_307271026.1">
    <property type="nucleotide sequence ID" value="NZ_JAUSVX010000003.1"/>
</dbReference>
<keyword evidence="6" id="KW-1185">Reference proteome</keyword>
<organism evidence="5 6">
    <name type="scientific">Labrys wisconsinensis</name>
    <dbReference type="NCBI Taxonomy" id="425677"/>
    <lineage>
        <taxon>Bacteria</taxon>
        <taxon>Pseudomonadati</taxon>
        <taxon>Pseudomonadota</taxon>
        <taxon>Alphaproteobacteria</taxon>
        <taxon>Hyphomicrobiales</taxon>
        <taxon>Xanthobacteraceae</taxon>
        <taxon>Labrys</taxon>
    </lineage>
</organism>
<reference evidence="5 6" key="1">
    <citation type="submission" date="2023-07" db="EMBL/GenBank/DDBJ databases">
        <title>Genomic Encyclopedia of Type Strains, Phase IV (KMG-IV): sequencing the most valuable type-strain genomes for metagenomic binning, comparative biology and taxonomic classification.</title>
        <authorList>
            <person name="Goeker M."/>
        </authorList>
    </citation>
    <scope>NUCLEOTIDE SEQUENCE [LARGE SCALE GENOMIC DNA]</scope>
    <source>
        <strain evidence="5 6">DSM 19619</strain>
    </source>
</reference>
<dbReference type="InterPro" id="IPR003313">
    <property type="entry name" value="AraC-bd"/>
</dbReference>
<dbReference type="Gene3D" id="1.10.10.60">
    <property type="entry name" value="Homeodomain-like"/>
    <property type="match status" value="1"/>
</dbReference>
<proteinExistence type="predicted"/>
<dbReference type="Pfam" id="PF12833">
    <property type="entry name" value="HTH_18"/>
    <property type="match status" value="1"/>
</dbReference>
<evidence type="ECO:0000256" key="3">
    <source>
        <dbReference type="ARBA" id="ARBA00023163"/>
    </source>
</evidence>
<protein>
    <submittedName>
        <fullName evidence="5">AraC-like DNA-binding protein</fullName>
    </submittedName>
</protein>
<evidence type="ECO:0000256" key="2">
    <source>
        <dbReference type="ARBA" id="ARBA00023125"/>
    </source>
</evidence>
<dbReference type="SUPFAM" id="SSF51215">
    <property type="entry name" value="Regulatory protein AraC"/>
    <property type="match status" value="1"/>
</dbReference>
<evidence type="ECO:0000256" key="1">
    <source>
        <dbReference type="ARBA" id="ARBA00023015"/>
    </source>
</evidence>
<evidence type="ECO:0000313" key="6">
    <source>
        <dbReference type="Proteomes" id="UP001242480"/>
    </source>
</evidence>
<evidence type="ECO:0000313" key="5">
    <source>
        <dbReference type="EMBL" id="MDQ0468988.1"/>
    </source>
</evidence>
<dbReference type="InterPro" id="IPR050204">
    <property type="entry name" value="AraC_XylS_family_regulators"/>
</dbReference>
<keyword evidence="3" id="KW-0804">Transcription</keyword>
<dbReference type="InterPro" id="IPR037923">
    <property type="entry name" value="HTH-like"/>
</dbReference>
<sequence>MGCPAPGIERLEAHLFGQAYSPHRHDVYAIGVTLSGAHLFGYRGERRVCDPGHGHVLHPDEVHDGGAGTEEGFGYRIMYVDPALIQAALGGRPLPFVADPVVRPADLAPAFVASLADLDAPIGEVERVEVAVAVADMLEGLAAPTRRGSRAAPLHVEAMSRVRALIADDPAVAHSAEGLERAAGLDRWTVARQFRAVFGTSPSRFRTMRRLDQARRMIGEGMPLCDAALAAGFADQSHMSRLFRGTWGLTPGRWAALAGQRDAGRPEPVEQRR</sequence>
<dbReference type="PANTHER" id="PTHR46796:SF2">
    <property type="entry name" value="TRANSCRIPTIONAL REGULATORY PROTEIN"/>
    <property type="match status" value="1"/>
</dbReference>
<dbReference type="Pfam" id="PF02311">
    <property type="entry name" value="AraC_binding"/>
    <property type="match status" value="1"/>
</dbReference>
<dbReference type="EMBL" id="JAUSVX010000003">
    <property type="protein sequence ID" value="MDQ0468988.1"/>
    <property type="molecule type" value="Genomic_DNA"/>
</dbReference>
<gene>
    <name evidence="5" type="ORF">QO011_001999</name>
</gene>
<dbReference type="SMART" id="SM00342">
    <property type="entry name" value="HTH_ARAC"/>
    <property type="match status" value="1"/>
</dbReference>
<dbReference type="PANTHER" id="PTHR46796">
    <property type="entry name" value="HTH-TYPE TRANSCRIPTIONAL ACTIVATOR RHAS-RELATED"/>
    <property type="match status" value="1"/>
</dbReference>
<dbReference type="SUPFAM" id="SSF46689">
    <property type="entry name" value="Homeodomain-like"/>
    <property type="match status" value="1"/>
</dbReference>
<accession>A0ABU0J698</accession>
<name>A0ABU0J698_9HYPH</name>